<keyword evidence="3" id="KW-0728">SH3 domain</keyword>
<evidence type="ECO:0000313" key="10">
    <source>
        <dbReference type="Proteomes" id="UP000289152"/>
    </source>
</evidence>
<dbReference type="OrthoDB" id="9450131at2759"/>
<dbReference type="Pfam" id="PF13181">
    <property type="entry name" value="TPR_8"/>
    <property type="match status" value="1"/>
</dbReference>
<feature type="domain" description="PB1" evidence="8">
    <location>
        <begin position="459"/>
        <end position="543"/>
    </location>
</feature>
<dbReference type="PANTHER" id="PTHR15175:SF0">
    <property type="entry name" value="SH3 DOMAIN-CONTAINING PROTEIN C23A1.17"/>
    <property type="match status" value="1"/>
</dbReference>
<accession>A0A4Q1BKF1</accession>
<evidence type="ECO:0000256" key="3">
    <source>
        <dbReference type="ARBA" id="ARBA00022443"/>
    </source>
</evidence>
<reference evidence="9 10" key="1">
    <citation type="submission" date="2016-06" db="EMBL/GenBank/DDBJ databases">
        <title>Evolution of pathogenesis and genome organization in the Tremellales.</title>
        <authorList>
            <person name="Cuomo C."/>
            <person name="Litvintseva A."/>
            <person name="Heitman J."/>
            <person name="Chen Y."/>
            <person name="Sun S."/>
            <person name="Springer D."/>
            <person name="Dromer F."/>
            <person name="Young S."/>
            <person name="Zeng Q."/>
            <person name="Chapman S."/>
            <person name="Gujja S."/>
            <person name="Saif S."/>
            <person name="Birren B."/>
        </authorList>
    </citation>
    <scope>NUCLEOTIDE SEQUENCE [LARGE SCALE GENOMIC DNA]</scope>
    <source>
        <strain evidence="9 10">ATCC 28783</strain>
    </source>
</reference>
<dbReference type="VEuPathDB" id="FungiDB:TREMEDRAFT_68118"/>
<dbReference type="InterPro" id="IPR011990">
    <property type="entry name" value="TPR-like_helical_dom_sf"/>
</dbReference>
<dbReference type="Proteomes" id="UP000289152">
    <property type="component" value="Unassembled WGS sequence"/>
</dbReference>
<evidence type="ECO:0000256" key="7">
    <source>
        <dbReference type="SAM" id="MobiDB-lite"/>
    </source>
</evidence>
<dbReference type="FunFam" id="1.25.40.10:FF:000017">
    <property type="entry name" value="NADPH oxidase regulator NoxR"/>
    <property type="match status" value="1"/>
</dbReference>
<keyword evidence="5" id="KW-0677">Repeat</keyword>
<dbReference type="GO" id="GO:0005737">
    <property type="term" value="C:cytoplasm"/>
    <property type="evidence" value="ECO:0007669"/>
    <property type="project" value="UniProtKB-SubCell"/>
</dbReference>
<evidence type="ECO:0000256" key="4">
    <source>
        <dbReference type="ARBA" id="ARBA00022490"/>
    </source>
</evidence>
<feature type="region of interest" description="Disordered" evidence="7">
    <location>
        <begin position="263"/>
        <end position="361"/>
    </location>
</feature>
<dbReference type="Gene3D" id="1.25.40.10">
    <property type="entry name" value="Tetratricopeptide repeat domain"/>
    <property type="match status" value="1"/>
</dbReference>
<feature type="region of interest" description="Disordered" evidence="7">
    <location>
        <begin position="221"/>
        <end position="244"/>
    </location>
</feature>
<feature type="region of interest" description="Disordered" evidence="7">
    <location>
        <begin position="406"/>
        <end position="433"/>
    </location>
</feature>
<protein>
    <recommendedName>
        <fullName evidence="8">PB1 domain-containing protein</fullName>
    </recommendedName>
</protein>
<gene>
    <name evidence="9" type="ORF">M231_04434</name>
</gene>
<keyword evidence="6" id="KW-0802">TPR repeat</keyword>
<evidence type="ECO:0000313" key="9">
    <source>
        <dbReference type="EMBL" id="RXK38261.1"/>
    </source>
</evidence>
<dbReference type="InterPro" id="IPR053793">
    <property type="entry name" value="PB1-like"/>
</dbReference>
<dbReference type="Pfam" id="PF00564">
    <property type="entry name" value="PB1"/>
    <property type="match status" value="1"/>
</dbReference>
<comment type="caution">
    <text evidence="9">The sequence shown here is derived from an EMBL/GenBank/DDBJ whole genome shotgun (WGS) entry which is preliminary data.</text>
</comment>
<evidence type="ECO:0000256" key="2">
    <source>
        <dbReference type="ARBA" id="ARBA00008051"/>
    </source>
</evidence>
<dbReference type="InterPro" id="IPR000270">
    <property type="entry name" value="PB1_dom"/>
</dbReference>
<dbReference type="SUPFAM" id="SSF54277">
    <property type="entry name" value="CAD &amp; PB1 domains"/>
    <property type="match status" value="1"/>
</dbReference>
<proteinExistence type="inferred from homology"/>
<dbReference type="SUPFAM" id="SSF48452">
    <property type="entry name" value="TPR-like"/>
    <property type="match status" value="1"/>
</dbReference>
<dbReference type="PANTHER" id="PTHR15175">
    <property type="entry name" value="NEUTROPHIL CYTOSOLIC FACTOR 2, NEUTROPHIL NADPH OXIDASE FACTOR 2"/>
    <property type="match status" value="1"/>
</dbReference>
<feature type="compositionally biased region" description="Polar residues" evidence="7">
    <location>
        <begin position="310"/>
        <end position="327"/>
    </location>
</feature>
<dbReference type="SMART" id="SM00028">
    <property type="entry name" value="TPR"/>
    <property type="match status" value="3"/>
</dbReference>
<keyword evidence="4" id="KW-0963">Cytoplasm</keyword>
<dbReference type="Gene3D" id="3.10.20.90">
    <property type="entry name" value="Phosphatidylinositol 3-kinase Catalytic Subunit, Chain A, domain 1"/>
    <property type="match status" value="1"/>
</dbReference>
<dbReference type="STRING" id="5217.A0A4Q1BKF1"/>
<evidence type="ECO:0000259" key="8">
    <source>
        <dbReference type="PROSITE" id="PS51745"/>
    </source>
</evidence>
<comment type="subcellular location">
    <subcellularLocation>
        <location evidence="1">Cytoplasm</location>
    </subcellularLocation>
</comment>
<comment type="similarity">
    <text evidence="2">Belongs to the NCF2/NOXA1 family.</text>
</comment>
<evidence type="ECO:0000256" key="6">
    <source>
        <dbReference type="ARBA" id="ARBA00022803"/>
    </source>
</evidence>
<dbReference type="OMA" id="IRVKIHY"/>
<dbReference type="AlphaFoldDB" id="A0A4Q1BKF1"/>
<dbReference type="EMBL" id="SDIL01000050">
    <property type="protein sequence ID" value="RXK38261.1"/>
    <property type="molecule type" value="Genomic_DNA"/>
</dbReference>
<dbReference type="PROSITE" id="PS51745">
    <property type="entry name" value="PB1"/>
    <property type="match status" value="1"/>
</dbReference>
<evidence type="ECO:0000256" key="5">
    <source>
        <dbReference type="ARBA" id="ARBA00022737"/>
    </source>
</evidence>
<organism evidence="9 10">
    <name type="scientific">Tremella mesenterica</name>
    <name type="common">Jelly fungus</name>
    <dbReference type="NCBI Taxonomy" id="5217"/>
    <lineage>
        <taxon>Eukaryota</taxon>
        <taxon>Fungi</taxon>
        <taxon>Dikarya</taxon>
        <taxon>Basidiomycota</taxon>
        <taxon>Agaricomycotina</taxon>
        <taxon>Tremellomycetes</taxon>
        <taxon>Tremellales</taxon>
        <taxon>Tremellaceae</taxon>
        <taxon>Tremella</taxon>
    </lineage>
</organism>
<sequence length="543" mass="59425">MSLKAELETWAAALKAYDEQDFDTALSCFERIGDTSKICWNMGIILATLGRHEEAVEKFIEATSLDGYLTVAYHQAGVSNFMLGRYEAAHKDFEDALLYMRGNQTINYEQLGLNFRLYSAEVLFNCGLAKIYMGQVDSGIQDMRDAASQKQSPEHGVIDDAIRDQGRDYNVFSVPVGVLFKPAPGKLKNLAARDYMGKAVLVAASDVNDAYTTFTGVTRLQRGQTPSGAPLDPNHPLSRSASVGALDSPLPIATRMTRSNTIATSAGNIDPPRPLARNNTTLNTTPNTIGLRNMTTSTTPDIQDMRGLSRGNSIRPSDNNSLSTPSKPRTERKDSTSSSEGPNSPPDPVLRTPQERQKSLRVTELYDDYYKSPGAYEDDIPPELPPIGGRKIEAWAKKTIAGAPLTRNNSASARGPPSSFGGKGLGLRRTPSTMSSVMTMSRYEEDGVSENGSFYDMVKIRVKVHVGSLTRGMSISPTDNFPDFLDAIRAKFPDLTSDVGVRFRDEDGDMLSMQDEGDFEAAIDVARVMAKGRQEGKLEIWVD</sequence>
<feature type="compositionally biased region" description="Low complexity" evidence="7">
    <location>
        <begin position="278"/>
        <end position="288"/>
    </location>
</feature>
<name>A0A4Q1BKF1_TREME</name>
<dbReference type="InterPro" id="IPR051864">
    <property type="entry name" value="NCF2_NOXA1"/>
</dbReference>
<dbReference type="InterPro" id="IPR019734">
    <property type="entry name" value="TPR_rpt"/>
</dbReference>
<dbReference type="InParanoid" id="A0A4Q1BKF1"/>
<evidence type="ECO:0000256" key="1">
    <source>
        <dbReference type="ARBA" id="ARBA00004496"/>
    </source>
</evidence>
<keyword evidence="10" id="KW-1185">Reference proteome</keyword>